<dbReference type="Pfam" id="PF01979">
    <property type="entry name" value="Amidohydro_1"/>
    <property type="match status" value="1"/>
</dbReference>
<dbReference type="PANTHER" id="PTHR43794">
    <property type="entry name" value="AMINOHYDROLASE SSNA-RELATED"/>
    <property type="match status" value="1"/>
</dbReference>
<evidence type="ECO:0000313" key="3">
    <source>
        <dbReference type="EMBL" id="OGF22573.1"/>
    </source>
</evidence>
<evidence type="ECO:0000313" key="4">
    <source>
        <dbReference type="Proteomes" id="UP000178323"/>
    </source>
</evidence>
<proteinExistence type="predicted"/>
<dbReference type="AlphaFoldDB" id="A0A1F5S842"/>
<gene>
    <name evidence="3" type="ORF">A2Y83_00500</name>
</gene>
<evidence type="ECO:0000256" key="1">
    <source>
        <dbReference type="ARBA" id="ARBA00022801"/>
    </source>
</evidence>
<organism evidence="3 4">
    <name type="scientific">Candidatus Falkowbacteria bacterium RBG_13_39_14</name>
    <dbReference type="NCBI Taxonomy" id="1797985"/>
    <lineage>
        <taxon>Bacteria</taxon>
        <taxon>Candidatus Falkowiibacteriota</taxon>
    </lineage>
</organism>
<dbReference type="GO" id="GO:0016787">
    <property type="term" value="F:hydrolase activity"/>
    <property type="evidence" value="ECO:0007669"/>
    <property type="project" value="UniProtKB-KW"/>
</dbReference>
<dbReference type="Proteomes" id="UP000178323">
    <property type="component" value="Unassembled WGS sequence"/>
</dbReference>
<evidence type="ECO:0000259" key="2">
    <source>
        <dbReference type="Pfam" id="PF01979"/>
    </source>
</evidence>
<dbReference type="STRING" id="1797985.A2Y83_00500"/>
<dbReference type="EMBL" id="MFFS01000021">
    <property type="protein sequence ID" value="OGF22573.1"/>
    <property type="molecule type" value="Genomic_DNA"/>
</dbReference>
<dbReference type="SUPFAM" id="SSF51556">
    <property type="entry name" value="Metallo-dependent hydrolases"/>
    <property type="match status" value="1"/>
</dbReference>
<accession>A0A1F5S842</accession>
<dbReference type="InterPro" id="IPR006680">
    <property type="entry name" value="Amidohydro-rel"/>
</dbReference>
<dbReference type="InterPro" id="IPR050287">
    <property type="entry name" value="MTA/SAH_deaminase"/>
</dbReference>
<reference evidence="3 4" key="1">
    <citation type="journal article" date="2016" name="Nat. Commun.">
        <title>Thousands of microbial genomes shed light on interconnected biogeochemical processes in an aquifer system.</title>
        <authorList>
            <person name="Anantharaman K."/>
            <person name="Brown C.T."/>
            <person name="Hug L.A."/>
            <person name="Sharon I."/>
            <person name="Castelle C.J."/>
            <person name="Probst A.J."/>
            <person name="Thomas B.C."/>
            <person name="Singh A."/>
            <person name="Wilkins M.J."/>
            <person name="Karaoz U."/>
            <person name="Brodie E.L."/>
            <person name="Williams K.H."/>
            <person name="Hubbard S.S."/>
            <person name="Banfield J.F."/>
        </authorList>
    </citation>
    <scope>NUCLEOTIDE SEQUENCE [LARGE SCALE GENOMIC DNA]</scope>
</reference>
<sequence>MTYRIIRYNLKYDQYTYSCLGNGKEVEDSIKNYGKRPFEYLEEIGFLKSSNIIAAHAIWLDDAELEICKRRDVNLVYNSISNLKLASGINFRYKEMKNLGINILRRQNSNAQRACGGRRRNHGESGRGCEEIGGKHLEIGIRN</sequence>
<feature type="domain" description="Amidohydrolase-related" evidence="2">
    <location>
        <begin position="18"/>
        <end position="103"/>
    </location>
</feature>
<protein>
    <recommendedName>
        <fullName evidence="2">Amidohydrolase-related domain-containing protein</fullName>
    </recommendedName>
</protein>
<dbReference type="InterPro" id="IPR032466">
    <property type="entry name" value="Metal_Hydrolase"/>
</dbReference>
<keyword evidence="1" id="KW-0378">Hydrolase</keyword>
<name>A0A1F5S842_9BACT</name>
<comment type="caution">
    <text evidence="3">The sequence shown here is derived from an EMBL/GenBank/DDBJ whole genome shotgun (WGS) entry which is preliminary data.</text>
</comment>
<dbReference type="PANTHER" id="PTHR43794:SF11">
    <property type="entry name" value="AMIDOHYDROLASE-RELATED DOMAIN-CONTAINING PROTEIN"/>
    <property type="match status" value="1"/>
</dbReference>
<dbReference type="Gene3D" id="3.20.20.140">
    <property type="entry name" value="Metal-dependent hydrolases"/>
    <property type="match status" value="1"/>
</dbReference>